<organism evidence="1 2">
    <name type="scientific">Candida verbasci</name>
    <dbReference type="NCBI Taxonomy" id="1227364"/>
    <lineage>
        <taxon>Eukaryota</taxon>
        <taxon>Fungi</taxon>
        <taxon>Dikarya</taxon>
        <taxon>Ascomycota</taxon>
        <taxon>Saccharomycotina</taxon>
        <taxon>Pichiomycetes</taxon>
        <taxon>Debaryomycetaceae</taxon>
        <taxon>Candida/Lodderomyces clade</taxon>
        <taxon>Candida</taxon>
    </lineage>
</organism>
<evidence type="ECO:0000313" key="1">
    <source>
        <dbReference type="EMBL" id="CAI5760029.1"/>
    </source>
</evidence>
<gene>
    <name evidence="1" type="ORF">CANVERA_P4541</name>
</gene>
<evidence type="ECO:0000313" key="2">
    <source>
        <dbReference type="Proteomes" id="UP001152885"/>
    </source>
</evidence>
<dbReference type="EMBL" id="CANTUO010000005">
    <property type="protein sequence ID" value="CAI5760029.1"/>
    <property type="molecule type" value="Genomic_DNA"/>
</dbReference>
<dbReference type="Proteomes" id="UP001152885">
    <property type="component" value="Unassembled WGS sequence"/>
</dbReference>
<sequence>MTNLSTTNYLVPQVHIHSTTPEEELKYLKFYNNQLLQENKKLKSINQNFSSLNQSLNAMNAYLSDSGLSLYEQNYELQLEISKLKQNEKALTEFIDYSKVQTQKLISNMNNLAIEKKQLMDKLNYENCENENLRKRIELFTENTNLELTKNKEFSNEQLEVLKSFFDGFIGFQAHTTEKTMNFNFELLHERFLIIFGQCCFRNCERCLKDETKLSQANKDTNNDFDAGGIVQLSEDGIDQFKED</sequence>
<comment type="caution">
    <text evidence="1">The sequence shown here is derived from an EMBL/GenBank/DDBJ whole genome shotgun (WGS) entry which is preliminary data.</text>
</comment>
<accession>A0A9W4U0Q0</accession>
<protein>
    <submittedName>
        <fullName evidence="1">Uncharacterized protein</fullName>
    </submittedName>
</protein>
<dbReference type="AlphaFoldDB" id="A0A9W4U0Q0"/>
<reference evidence="1" key="1">
    <citation type="submission" date="2022-12" db="EMBL/GenBank/DDBJ databases">
        <authorList>
            <person name="Brejova B."/>
        </authorList>
    </citation>
    <scope>NUCLEOTIDE SEQUENCE</scope>
</reference>
<keyword evidence="2" id="KW-1185">Reference proteome</keyword>
<proteinExistence type="predicted"/>
<name>A0A9W4U0Q0_9ASCO</name>